<reference evidence="1" key="1">
    <citation type="submission" date="2021-05" db="EMBL/GenBank/DDBJ databases">
        <authorList>
            <person name="Pan Q."/>
            <person name="Jouanno E."/>
            <person name="Zahm M."/>
            <person name="Klopp C."/>
            <person name="Cabau C."/>
            <person name="Louis A."/>
            <person name="Berthelot C."/>
            <person name="Parey E."/>
            <person name="Roest Crollius H."/>
            <person name="Montfort J."/>
            <person name="Robinson-Rechavi M."/>
            <person name="Bouchez O."/>
            <person name="Lampietro C."/>
            <person name="Lopez Roques C."/>
            <person name="Donnadieu C."/>
            <person name="Postlethwait J."/>
            <person name="Bobe J."/>
            <person name="Dillon D."/>
            <person name="Chandos A."/>
            <person name="von Hippel F."/>
            <person name="Guiguen Y."/>
        </authorList>
    </citation>
    <scope>NUCLEOTIDE SEQUENCE</scope>
    <source>
        <strain evidence="1">YG-Jan2019</strain>
    </source>
</reference>
<evidence type="ECO:0000313" key="1">
    <source>
        <dbReference type="EMBL" id="KAJ8005618.1"/>
    </source>
</evidence>
<comment type="caution">
    <text evidence="1">The sequence shown here is derived from an EMBL/GenBank/DDBJ whole genome shotgun (WGS) entry which is preliminary data.</text>
</comment>
<gene>
    <name evidence="1" type="ORF">DPEC_G00119810</name>
</gene>
<name>A0ACC2GQ81_DALPE</name>
<evidence type="ECO:0000313" key="2">
    <source>
        <dbReference type="Proteomes" id="UP001157502"/>
    </source>
</evidence>
<proteinExistence type="predicted"/>
<dbReference type="Proteomes" id="UP001157502">
    <property type="component" value="Chromosome 10"/>
</dbReference>
<sequence>MYSSSSESRVTLCRCLPARHLATSASAGEGNRLAPARPRGRRSSRVLYPPPTKRILPGEAPDTARRWLLLLSALLFLQIYTEETSCGSAELLLYSPEASALPQSPRREVVIDADRQWAGTNLDEKLRLGAPGKTSA</sequence>
<protein>
    <submittedName>
        <fullName evidence="1">Uncharacterized protein</fullName>
    </submittedName>
</protein>
<dbReference type="EMBL" id="CM055737">
    <property type="protein sequence ID" value="KAJ8005618.1"/>
    <property type="molecule type" value="Genomic_DNA"/>
</dbReference>
<keyword evidence="2" id="KW-1185">Reference proteome</keyword>
<accession>A0ACC2GQ81</accession>
<organism evidence="1 2">
    <name type="scientific">Dallia pectoralis</name>
    <name type="common">Alaska blackfish</name>
    <dbReference type="NCBI Taxonomy" id="75939"/>
    <lineage>
        <taxon>Eukaryota</taxon>
        <taxon>Metazoa</taxon>
        <taxon>Chordata</taxon>
        <taxon>Craniata</taxon>
        <taxon>Vertebrata</taxon>
        <taxon>Euteleostomi</taxon>
        <taxon>Actinopterygii</taxon>
        <taxon>Neopterygii</taxon>
        <taxon>Teleostei</taxon>
        <taxon>Protacanthopterygii</taxon>
        <taxon>Esociformes</taxon>
        <taxon>Umbridae</taxon>
        <taxon>Dallia</taxon>
    </lineage>
</organism>